<reference evidence="2 3" key="1">
    <citation type="submission" date="2019-12" db="EMBL/GenBank/DDBJ databases">
        <authorList>
            <person name="Zhang Y.-J."/>
        </authorList>
    </citation>
    <scope>NUCLEOTIDE SEQUENCE [LARGE SCALE GENOMIC DNA]</scope>
    <source>
        <strain evidence="2 3">H18S-6</strain>
    </source>
</reference>
<dbReference type="InterPro" id="IPR006311">
    <property type="entry name" value="TAT_signal"/>
</dbReference>
<dbReference type="InterPro" id="IPR008311">
    <property type="entry name" value="UCP028101"/>
</dbReference>
<dbReference type="AlphaFoldDB" id="A0A6A4RIX8"/>
<sequence>MASRRSFLAGLLATGLAPQASWADLGCPSFLAAGQQNDGSYVLAGLSSKGDILFRCPLPDRGHAASAHPKRPEIVAFARRPGRFAQVINCRDGAPLARLDPPNGHHFYGHGCFSSDSTRLYTTENDYVNSRGVVGIWDTTNGYQRIGSFSSGGIGPHDILLRNDAPGLVIANGGIQTHPRSGRAKLNLKTMRPNLSYTDFNGSVQDQVVLPPDLHQNSIRHLAIHTDGTLAFAMQWQGEPGADVPITGLHLSGTTPQLLAEDDPRVRNLQGYGGSIGFSADGKQVAVTSPRGGVAQIMDAVSGDLLYEHQLPDVCGLATAESGFVVTTGKGQVAALSGPDISPLSQSDMRWDNHLIPLTRGEL</sequence>
<evidence type="ECO:0000313" key="3">
    <source>
        <dbReference type="Proteomes" id="UP000441586"/>
    </source>
</evidence>
<keyword evidence="1" id="KW-0732">Signal</keyword>
<dbReference type="Gene3D" id="2.130.10.10">
    <property type="entry name" value="YVTN repeat-like/Quinoprotein amine dehydrogenase"/>
    <property type="match status" value="1"/>
</dbReference>
<dbReference type="PIRSF" id="PIRSF028101">
    <property type="entry name" value="UCP028101"/>
    <property type="match status" value="1"/>
</dbReference>
<dbReference type="Pfam" id="PF07433">
    <property type="entry name" value="DUF1513"/>
    <property type="match status" value="1"/>
</dbReference>
<dbReference type="Proteomes" id="UP000441586">
    <property type="component" value="Unassembled WGS sequence"/>
</dbReference>
<dbReference type="InterPro" id="IPR011044">
    <property type="entry name" value="Quino_amine_DH_bsu"/>
</dbReference>
<accession>A0A6A4RIX8</accession>
<dbReference type="SUPFAM" id="SSF50969">
    <property type="entry name" value="YVTN repeat-like/Quinoprotein amine dehydrogenase"/>
    <property type="match status" value="1"/>
</dbReference>
<feature type="signal peptide" evidence="1">
    <location>
        <begin position="1"/>
        <end position="23"/>
    </location>
</feature>
<proteinExistence type="predicted"/>
<evidence type="ECO:0000256" key="1">
    <source>
        <dbReference type="SAM" id="SignalP"/>
    </source>
</evidence>
<protein>
    <submittedName>
        <fullName evidence="2">DUF1513 domain-containing protein</fullName>
    </submittedName>
</protein>
<comment type="caution">
    <text evidence="2">The sequence shown here is derived from an EMBL/GenBank/DDBJ whole genome shotgun (WGS) entry which is preliminary data.</text>
</comment>
<name>A0A6A4RIX8_9RHOB</name>
<gene>
    <name evidence="2" type="ORF">GP644_09885</name>
</gene>
<evidence type="ECO:0000313" key="2">
    <source>
        <dbReference type="EMBL" id="KAE9629992.1"/>
    </source>
</evidence>
<dbReference type="EMBL" id="WSFO01000005">
    <property type="protein sequence ID" value="KAE9629992.1"/>
    <property type="molecule type" value="Genomic_DNA"/>
</dbReference>
<organism evidence="2 3">
    <name type="scientific">Parasedimentitalea maritima</name>
    <dbReference type="NCBI Taxonomy" id="2578117"/>
    <lineage>
        <taxon>Bacteria</taxon>
        <taxon>Pseudomonadati</taxon>
        <taxon>Pseudomonadota</taxon>
        <taxon>Alphaproteobacteria</taxon>
        <taxon>Rhodobacterales</taxon>
        <taxon>Paracoccaceae</taxon>
        <taxon>Parasedimentitalea</taxon>
    </lineage>
</organism>
<dbReference type="PROSITE" id="PS51318">
    <property type="entry name" value="TAT"/>
    <property type="match status" value="1"/>
</dbReference>
<dbReference type="RefSeq" id="WP_158979158.1">
    <property type="nucleotide sequence ID" value="NZ_WSFO01000005.1"/>
</dbReference>
<feature type="chain" id="PRO_5025574987" evidence="1">
    <location>
        <begin position="24"/>
        <end position="363"/>
    </location>
</feature>
<dbReference type="InterPro" id="IPR015943">
    <property type="entry name" value="WD40/YVTN_repeat-like_dom_sf"/>
</dbReference>